<name>A0A2R5ERI9_9BACL</name>
<accession>A0A2R5ERI9</accession>
<sequence length="291" mass="31952">MDGNGERELAAQETIIRITDQLRQVDGVKAIVLGGSRARGTGHALSDIDIGIYYEGGEGLDIAGIRRVASMLDDERREDIITEIGEWGPWINGGGWLKVDDQPVDFLYRDIGQVSTVLEQCIAGDIMIEYQPGHPHGFVNAVYAAEAALCNILWDPYGAIGTMKAKTVPYPSKMREGIVRRFWWEAGFSYEGAGKGIHKKDLSYVAGQLYRTISCLNQVLFAINETYWMNEKGAAAIVDSFPLAPHAYAKRVNEVISLITEKPADLDNAMATAGDLIRETDGWIRRAGGAS</sequence>
<dbReference type="InterPro" id="IPR002934">
    <property type="entry name" value="Polymerase_NTP_transf_dom"/>
</dbReference>
<comment type="caution">
    <text evidence="2">The sequence shown here is derived from an EMBL/GenBank/DDBJ whole genome shotgun (WGS) entry which is preliminary data.</text>
</comment>
<reference evidence="2 3" key="1">
    <citation type="submission" date="2017-08" db="EMBL/GenBank/DDBJ databases">
        <title>Substantial Increase in Enzyme Production by Combined Drug-Resistance Mutations in Paenibacillus agaridevorans.</title>
        <authorList>
            <person name="Tanaka Y."/>
            <person name="Funane K."/>
            <person name="Hosaka T."/>
            <person name="Shiwa Y."/>
            <person name="Fujita N."/>
            <person name="Miyazaki T."/>
            <person name="Yoshikawa H."/>
            <person name="Murakami K."/>
            <person name="Kasahara K."/>
            <person name="Inaoka T."/>
            <person name="Hiraga Y."/>
            <person name="Ochi K."/>
        </authorList>
    </citation>
    <scope>NUCLEOTIDE SEQUENCE [LARGE SCALE GENOMIC DNA]</scope>
    <source>
        <strain evidence="2 3">T-3040</strain>
    </source>
</reference>
<dbReference type="Gene3D" id="3.30.460.10">
    <property type="entry name" value="Beta Polymerase, domain 2"/>
    <property type="match status" value="1"/>
</dbReference>
<dbReference type="Pfam" id="PF01909">
    <property type="entry name" value="NTP_transf_2"/>
    <property type="match status" value="1"/>
</dbReference>
<organism evidence="2 3">
    <name type="scientific">Paenibacillus agaridevorans</name>
    <dbReference type="NCBI Taxonomy" id="171404"/>
    <lineage>
        <taxon>Bacteria</taxon>
        <taxon>Bacillati</taxon>
        <taxon>Bacillota</taxon>
        <taxon>Bacilli</taxon>
        <taxon>Bacillales</taxon>
        <taxon>Paenibacillaceae</taxon>
        <taxon>Paenibacillus</taxon>
    </lineage>
</organism>
<dbReference type="CDD" id="cd05403">
    <property type="entry name" value="NT_KNTase_like"/>
    <property type="match status" value="1"/>
</dbReference>
<gene>
    <name evidence="2" type="ORF">PAT3040_03950</name>
</gene>
<dbReference type="Proteomes" id="UP000245202">
    <property type="component" value="Unassembled WGS sequence"/>
</dbReference>
<evidence type="ECO:0000313" key="3">
    <source>
        <dbReference type="Proteomes" id="UP000245202"/>
    </source>
</evidence>
<feature type="domain" description="Polymerase nucleotidyl transferase" evidence="1">
    <location>
        <begin position="17"/>
        <end position="73"/>
    </location>
</feature>
<dbReference type="RefSeq" id="WP_258235070.1">
    <property type="nucleotide sequence ID" value="NZ_BDQX01000210.1"/>
</dbReference>
<dbReference type="GO" id="GO:0016779">
    <property type="term" value="F:nucleotidyltransferase activity"/>
    <property type="evidence" value="ECO:0007669"/>
    <property type="project" value="InterPro"/>
</dbReference>
<evidence type="ECO:0000313" key="2">
    <source>
        <dbReference type="EMBL" id="GBG09306.1"/>
    </source>
</evidence>
<dbReference type="EMBL" id="BDQX01000210">
    <property type="protein sequence ID" value="GBG09306.1"/>
    <property type="molecule type" value="Genomic_DNA"/>
</dbReference>
<protein>
    <submittedName>
        <fullName evidence="2">DNA polymerase subunit beta</fullName>
    </submittedName>
</protein>
<dbReference type="InterPro" id="IPR043519">
    <property type="entry name" value="NT_sf"/>
</dbReference>
<evidence type="ECO:0000259" key="1">
    <source>
        <dbReference type="Pfam" id="PF01909"/>
    </source>
</evidence>
<proteinExistence type="predicted"/>
<dbReference type="SUPFAM" id="SSF81301">
    <property type="entry name" value="Nucleotidyltransferase"/>
    <property type="match status" value="1"/>
</dbReference>
<dbReference type="AlphaFoldDB" id="A0A2R5ERI9"/>
<keyword evidence="3" id="KW-1185">Reference proteome</keyword>